<protein>
    <recommendedName>
        <fullName evidence="3">nitrite reductase (cytochrome; ammonia-forming)</fullName>
        <ecNumber evidence="3">1.7.2.2</ecNumber>
    </recommendedName>
</protein>
<evidence type="ECO:0000256" key="3">
    <source>
        <dbReference type="ARBA" id="ARBA00011887"/>
    </source>
</evidence>
<dbReference type="CDD" id="cd00548">
    <property type="entry name" value="NrfA-like"/>
    <property type="match status" value="1"/>
</dbReference>
<evidence type="ECO:0000256" key="8">
    <source>
        <dbReference type="ARBA" id="ARBA00023002"/>
    </source>
</evidence>
<dbReference type="GO" id="GO:0019645">
    <property type="term" value="P:anaerobic electron transport chain"/>
    <property type="evidence" value="ECO:0007669"/>
    <property type="project" value="TreeGrafter"/>
</dbReference>
<dbReference type="InterPro" id="IPR003321">
    <property type="entry name" value="Cyt_c552"/>
</dbReference>
<dbReference type="STRING" id="617002.SAMN05660653_02238"/>
<keyword evidence="9" id="KW-0408">Iron</keyword>
<evidence type="ECO:0000256" key="10">
    <source>
        <dbReference type="ARBA" id="ARBA00049131"/>
    </source>
</evidence>
<evidence type="ECO:0000256" key="2">
    <source>
        <dbReference type="ARBA" id="ARBA00009288"/>
    </source>
</evidence>
<dbReference type="InterPro" id="IPR036280">
    <property type="entry name" value="Multihaem_cyt_sf"/>
</dbReference>
<evidence type="ECO:0000313" key="11">
    <source>
        <dbReference type="EMBL" id="SDB45809.1"/>
    </source>
</evidence>
<dbReference type="GO" id="GO:0030288">
    <property type="term" value="C:outer membrane-bounded periplasmic space"/>
    <property type="evidence" value="ECO:0007669"/>
    <property type="project" value="TreeGrafter"/>
</dbReference>
<comment type="subcellular location">
    <subcellularLocation>
        <location evidence="1">Cell envelope</location>
    </subcellularLocation>
</comment>
<dbReference type="SUPFAM" id="SSF48695">
    <property type="entry name" value="Multiheme cytochromes"/>
    <property type="match status" value="1"/>
</dbReference>
<dbReference type="EMBL" id="FMXO01000012">
    <property type="protein sequence ID" value="SDB45809.1"/>
    <property type="molecule type" value="Genomic_DNA"/>
</dbReference>
<dbReference type="GO" id="GO:0046872">
    <property type="term" value="F:metal ion binding"/>
    <property type="evidence" value="ECO:0007669"/>
    <property type="project" value="UniProtKB-KW"/>
</dbReference>
<dbReference type="PIRSF" id="PIRSF000243">
    <property type="entry name" value="Cyt_c552"/>
    <property type="match status" value="1"/>
</dbReference>
<dbReference type="Pfam" id="PF02335">
    <property type="entry name" value="Cytochrom_C552"/>
    <property type="match status" value="1"/>
</dbReference>
<dbReference type="EC" id="1.7.2.2" evidence="3"/>
<evidence type="ECO:0000256" key="6">
    <source>
        <dbReference type="ARBA" id="ARBA00022729"/>
    </source>
</evidence>
<evidence type="ECO:0000256" key="1">
    <source>
        <dbReference type="ARBA" id="ARBA00004196"/>
    </source>
</evidence>
<comment type="catalytic activity">
    <reaction evidence="10">
        <text>6 Fe(III)-[cytochrome c] + NH4(+) + 2 H2O = 6 Fe(II)-[cytochrome c] + nitrite + 8 H(+)</text>
        <dbReference type="Rhea" id="RHEA:13089"/>
        <dbReference type="Rhea" id="RHEA-COMP:10350"/>
        <dbReference type="Rhea" id="RHEA-COMP:14399"/>
        <dbReference type="ChEBI" id="CHEBI:15377"/>
        <dbReference type="ChEBI" id="CHEBI:15378"/>
        <dbReference type="ChEBI" id="CHEBI:16301"/>
        <dbReference type="ChEBI" id="CHEBI:28938"/>
        <dbReference type="ChEBI" id="CHEBI:29033"/>
        <dbReference type="ChEBI" id="CHEBI:29034"/>
        <dbReference type="EC" id="1.7.2.2"/>
    </reaction>
</comment>
<evidence type="ECO:0000313" key="12">
    <source>
        <dbReference type="Proteomes" id="UP000198771"/>
    </source>
</evidence>
<dbReference type="GO" id="GO:0020037">
    <property type="term" value="F:heme binding"/>
    <property type="evidence" value="ECO:0007669"/>
    <property type="project" value="TreeGrafter"/>
</dbReference>
<keyword evidence="5" id="KW-0479">Metal-binding</keyword>
<name>A0A1G6DL53_9BACT</name>
<keyword evidence="6" id="KW-0732">Signal</keyword>
<dbReference type="PANTHER" id="PTHR30633">
    <property type="entry name" value="CYTOCHROME C-552 RESPIRATORY NITRITE REDUCTASE"/>
    <property type="match status" value="1"/>
</dbReference>
<organism evidence="11 12">
    <name type="scientific">Desulfonatronum thiosulfatophilum</name>
    <dbReference type="NCBI Taxonomy" id="617002"/>
    <lineage>
        <taxon>Bacteria</taxon>
        <taxon>Pseudomonadati</taxon>
        <taxon>Thermodesulfobacteriota</taxon>
        <taxon>Desulfovibrionia</taxon>
        <taxon>Desulfovibrionales</taxon>
        <taxon>Desulfonatronaceae</taxon>
        <taxon>Desulfonatronum</taxon>
    </lineage>
</organism>
<gene>
    <name evidence="11" type="ORF">SAMN05660653_02238</name>
</gene>
<dbReference type="PROSITE" id="PS51257">
    <property type="entry name" value="PROKAR_LIPOPROTEIN"/>
    <property type="match status" value="1"/>
</dbReference>
<keyword evidence="4" id="KW-0349">Heme</keyword>
<dbReference type="Gene3D" id="1.10.1130.10">
    <property type="entry name" value="Flavocytochrome C3, Chain A"/>
    <property type="match status" value="1"/>
</dbReference>
<keyword evidence="12" id="KW-1185">Reference proteome</keyword>
<dbReference type="GO" id="GO:0042279">
    <property type="term" value="F:nitrite reductase (cytochrome, ammonia-forming) activity"/>
    <property type="evidence" value="ECO:0007669"/>
    <property type="project" value="UniProtKB-EC"/>
</dbReference>
<evidence type="ECO:0000256" key="5">
    <source>
        <dbReference type="ARBA" id="ARBA00022723"/>
    </source>
</evidence>
<sequence length="520" mass="60389">MNRFITYTFCFGLVLGTLVLFGCTELPEPVTPTYETTLPVTEVRNSMFEPFFPIHYRTYLENNDDTQMTEYGGSVPHEKHLCEDLPRGWKYCQPYLKNLWMGYPFSFEYNRARGHTYALYDLLHIDRINRYSEQAGLPTTCYNCKSAKMIDWVDEYGDDFWAMEFHQFREELDLQDHTIGCANCHDPRNMELRITSVPLDEALKQQGKDWREASRNEMRSLVCAQCHVEYYFQDKAHGPPGKPIFPWALGLDPEDMYEYYKGHGHTDREGFEGHFIDWTHAVSDTPMIKIQHPEYEMAYDGIHGAAGVSCADCHMPYRRLDGNRKISSHLWTSPLKATDGIRRTCGQCHTDKSPEYLKGRVIYHQERTWEQLLVAQELSVKAHEAVRLAEEYTGGRNANFSQLMINARERIRKGAMFWDFVSAENSAGFHNPTKALETLARSQQYSQQAVDYAMQATMYGIAPYLEGDIKDIVPPIKEHSRKLQQSQEHLDSHTWLGYLPLLPEADLVWDLNRRVNAQPE</sequence>
<keyword evidence="8" id="KW-0560">Oxidoreductase</keyword>
<reference evidence="11 12" key="1">
    <citation type="submission" date="2016-10" db="EMBL/GenBank/DDBJ databases">
        <authorList>
            <person name="de Groot N.N."/>
        </authorList>
    </citation>
    <scope>NUCLEOTIDE SEQUENCE [LARGE SCALE GENOMIC DNA]</scope>
    <source>
        <strain evidence="11 12">ASO4-2</strain>
    </source>
</reference>
<dbReference type="PANTHER" id="PTHR30633:SF0">
    <property type="entry name" value="CYTOCHROME C-552"/>
    <property type="match status" value="1"/>
</dbReference>
<accession>A0A1G6DL53</accession>
<comment type="similarity">
    <text evidence="2">Belongs to the cytochrome c-552 family.</text>
</comment>
<dbReference type="Gene3D" id="1.20.140.10">
    <property type="entry name" value="Butyryl-CoA Dehydrogenase, subunit A, domain 3"/>
    <property type="match status" value="1"/>
</dbReference>
<keyword evidence="7" id="KW-0106">Calcium</keyword>
<dbReference type="OrthoDB" id="9780421at2"/>
<dbReference type="RefSeq" id="WP_092121536.1">
    <property type="nucleotide sequence ID" value="NZ_FMXO01000012.1"/>
</dbReference>
<dbReference type="AlphaFoldDB" id="A0A1G6DL53"/>
<dbReference type="Proteomes" id="UP000198771">
    <property type="component" value="Unassembled WGS sequence"/>
</dbReference>
<evidence type="ECO:0000256" key="9">
    <source>
        <dbReference type="ARBA" id="ARBA00023004"/>
    </source>
</evidence>
<proteinExistence type="inferred from homology"/>
<evidence type="ECO:0000256" key="4">
    <source>
        <dbReference type="ARBA" id="ARBA00022617"/>
    </source>
</evidence>
<evidence type="ECO:0000256" key="7">
    <source>
        <dbReference type="ARBA" id="ARBA00022837"/>
    </source>
</evidence>